<evidence type="ECO:0000256" key="1">
    <source>
        <dbReference type="SAM" id="Phobius"/>
    </source>
</evidence>
<name>A0A1M5LJ06_9FLAO</name>
<organism evidence="2 3">
    <name type="scientific">Flavobacterium micromati</name>
    <dbReference type="NCBI Taxonomy" id="229205"/>
    <lineage>
        <taxon>Bacteria</taxon>
        <taxon>Pseudomonadati</taxon>
        <taxon>Bacteroidota</taxon>
        <taxon>Flavobacteriia</taxon>
        <taxon>Flavobacteriales</taxon>
        <taxon>Flavobacteriaceae</taxon>
        <taxon>Flavobacterium</taxon>
    </lineage>
</organism>
<evidence type="ECO:0000313" key="3">
    <source>
        <dbReference type="Proteomes" id="UP000184020"/>
    </source>
</evidence>
<protein>
    <recommendedName>
        <fullName evidence="4">DUF4199 domain-containing protein</fullName>
    </recommendedName>
</protein>
<feature type="transmembrane region" description="Helical" evidence="1">
    <location>
        <begin position="7"/>
        <end position="27"/>
    </location>
</feature>
<dbReference type="OrthoDB" id="1361176at2"/>
<keyword evidence="1" id="KW-0472">Membrane</keyword>
<dbReference type="EMBL" id="FQWF01000008">
    <property type="protein sequence ID" value="SHG65008.1"/>
    <property type="molecule type" value="Genomic_DNA"/>
</dbReference>
<keyword evidence="1" id="KW-1133">Transmembrane helix</keyword>
<feature type="transmembrane region" description="Helical" evidence="1">
    <location>
        <begin position="63"/>
        <end position="90"/>
    </location>
</feature>
<keyword evidence="1" id="KW-0812">Transmembrane</keyword>
<feature type="transmembrane region" description="Helical" evidence="1">
    <location>
        <begin position="33"/>
        <end position="51"/>
    </location>
</feature>
<dbReference type="Proteomes" id="UP000184020">
    <property type="component" value="Unassembled WGS sequence"/>
</dbReference>
<reference evidence="3" key="1">
    <citation type="submission" date="2016-11" db="EMBL/GenBank/DDBJ databases">
        <authorList>
            <person name="Varghese N."/>
            <person name="Submissions S."/>
        </authorList>
    </citation>
    <scope>NUCLEOTIDE SEQUENCE [LARGE SCALE GENOMIC DNA]</scope>
    <source>
        <strain evidence="3">DSM 17659</strain>
    </source>
</reference>
<sequence>MKIPKELINGFIIFLGIGIFFLVLEALGFADNYLLRFFNIIFIFYGTIRTLRSNFREGNKSLPLNAVSAVYTSFSGVLLSVLGLIIFITIKGGDAFIETLSRNFLFGGTPSVVKYSFSLLLEGFVSAGLVSFLLMLYWDPKYKSDKHGAKKIEK</sequence>
<proteinExistence type="predicted"/>
<dbReference type="RefSeq" id="WP_073019710.1">
    <property type="nucleotide sequence ID" value="NZ_FQWF01000008.1"/>
</dbReference>
<accession>A0A1M5LJ06</accession>
<dbReference type="AlphaFoldDB" id="A0A1M5LJ06"/>
<evidence type="ECO:0008006" key="4">
    <source>
        <dbReference type="Google" id="ProtNLM"/>
    </source>
</evidence>
<keyword evidence="3" id="KW-1185">Reference proteome</keyword>
<evidence type="ECO:0000313" key="2">
    <source>
        <dbReference type="EMBL" id="SHG65008.1"/>
    </source>
</evidence>
<gene>
    <name evidence="2" type="ORF">SAMN05444372_10888</name>
</gene>
<dbReference type="STRING" id="229205.SAMN05444372_10888"/>
<feature type="transmembrane region" description="Helical" evidence="1">
    <location>
        <begin position="115"/>
        <end position="138"/>
    </location>
</feature>